<dbReference type="AlphaFoldDB" id="A0A3E1BET6"/>
<gene>
    <name evidence="1" type="ORF">B5K10_19710</name>
</gene>
<protein>
    <recommendedName>
        <fullName evidence="3">Tetratricopeptide repeat protein</fullName>
    </recommendedName>
</protein>
<dbReference type="EMBL" id="NAOO01000022">
    <property type="protein sequence ID" value="RFB90544.1"/>
    <property type="molecule type" value="Genomic_DNA"/>
</dbReference>
<reference evidence="1 2" key="1">
    <citation type="submission" date="2017-03" db="EMBL/GenBank/DDBJ databases">
        <title>Genome analysis of Rhizobial strains effectives or ineffectives for nitrogen fixation isolated from bean seeds.</title>
        <authorList>
            <person name="Peralta H."/>
            <person name="Aguilar-Vera A."/>
            <person name="Mora Y."/>
            <person name="Vargas-Lagunas C."/>
            <person name="Girard L."/>
            <person name="Mora J."/>
        </authorList>
    </citation>
    <scope>NUCLEOTIDE SEQUENCE [LARGE SCALE GENOMIC DNA]</scope>
    <source>
        <strain evidence="1 2">CCGM5</strain>
    </source>
</reference>
<evidence type="ECO:0000313" key="2">
    <source>
        <dbReference type="Proteomes" id="UP000256748"/>
    </source>
</evidence>
<dbReference type="InterPro" id="IPR011990">
    <property type="entry name" value="TPR-like_helical_dom_sf"/>
</dbReference>
<sequence>MSAYHSLGRVPDTENWARLGLLRVERALNLNPENSGRAIAIDPDDIVAQYNLACVYSVLGDVDQTIDLLQKLLPHRSVYHIKWFGNDSDLDNIRGDRRFQKLLAAAMKQRERIERTAG</sequence>
<comment type="caution">
    <text evidence="1">The sequence shown here is derived from an EMBL/GenBank/DDBJ whole genome shotgun (WGS) entry which is preliminary data.</text>
</comment>
<dbReference type="Proteomes" id="UP000256748">
    <property type="component" value="Unassembled WGS sequence"/>
</dbReference>
<evidence type="ECO:0000313" key="1">
    <source>
        <dbReference type="EMBL" id="RFB90544.1"/>
    </source>
</evidence>
<organism evidence="1 2">
    <name type="scientific">Rhizobium leguminosarum bv. trifolii</name>
    <dbReference type="NCBI Taxonomy" id="386"/>
    <lineage>
        <taxon>Bacteria</taxon>
        <taxon>Pseudomonadati</taxon>
        <taxon>Pseudomonadota</taxon>
        <taxon>Alphaproteobacteria</taxon>
        <taxon>Hyphomicrobiales</taxon>
        <taxon>Rhizobiaceae</taxon>
        <taxon>Rhizobium/Agrobacterium group</taxon>
        <taxon>Rhizobium</taxon>
    </lineage>
</organism>
<dbReference type="NCBIfam" id="NF047558">
    <property type="entry name" value="TPR_END_plus"/>
    <property type="match status" value="1"/>
</dbReference>
<dbReference type="SUPFAM" id="SSF48452">
    <property type="entry name" value="TPR-like"/>
    <property type="match status" value="1"/>
</dbReference>
<evidence type="ECO:0008006" key="3">
    <source>
        <dbReference type="Google" id="ProtNLM"/>
    </source>
</evidence>
<accession>A0A3E1BET6</accession>
<proteinExistence type="predicted"/>
<dbReference type="Gene3D" id="1.25.40.10">
    <property type="entry name" value="Tetratricopeptide repeat domain"/>
    <property type="match status" value="1"/>
</dbReference>
<name>A0A3E1BET6_RHILT</name>